<comment type="caution">
    <text evidence="2">The sequence shown here is derived from an EMBL/GenBank/DDBJ whole genome shotgun (WGS) entry which is preliminary data.</text>
</comment>
<keyword evidence="1" id="KW-0472">Membrane</keyword>
<dbReference type="EMBL" id="BQNB010012912">
    <property type="protein sequence ID" value="GJT09511.1"/>
    <property type="molecule type" value="Genomic_DNA"/>
</dbReference>
<protein>
    <submittedName>
        <fullName evidence="2">Uncharacterized protein</fullName>
    </submittedName>
</protein>
<reference evidence="2" key="2">
    <citation type="submission" date="2022-01" db="EMBL/GenBank/DDBJ databases">
        <authorList>
            <person name="Yamashiro T."/>
            <person name="Shiraishi A."/>
            <person name="Satake H."/>
            <person name="Nakayama K."/>
        </authorList>
    </citation>
    <scope>NUCLEOTIDE SEQUENCE</scope>
</reference>
<keyword evidence="1" id="KW-1133">Transmembrane helix</keyword>
<evidence type="ECO:0000256" key="1">
    <source>
        <dbReference type="SAM" id="Phobius"/>
    </source>
</evidence>
<keyword evidence="3" id="KW-1185">Reference proteome</keyword>
<proteinExistence type="predicted"/>
<accession>A0ABQ5B7N0</accession>
<name>A0ABQ5B7N0_9ASTR</name>
<evidence type="ECO:0000313" key="3">
    <source>
        <dbReference type="Proteomes" id="UP001151760"/>
    </source>
</evidence>
<organism evidence="2 3">
    <name type="scientific">Tanacetum coccineum</name>
    <dbReference type="NCBI Taxonomy" id="301880"/>
    <lineage>
        <taxon>Eukaryota</taxon>
        <taxon>Viridiplantae</taxon>
        <taxon>Streptophyta</taxon>
        <taxon>Embryophyta</taxon>
        <taxon>Tracheophyta</taxon>
        <taxon>Spermatophyta</taxon>
        <taxon>Magnoliopsida</taxon>
        <taxon>eudicotyledons</taxon>
        <taxon>Gunneridae</taxon>
        <taxon>Pentapetalae</taxon>
        <taxon>asterids</taxon>
        <taxon>campanulids</taxon>
        <taxon>Asterales</taxon>
        <taxon>Asteraceae</taxon>
        <taxon>Asteroideae</taxon>
        <taxon>Anthemideae</taxon>
        <taxon>Anthemidinae</taxon>
        <taxon>Tanacetum</taxon>
    </lineage>
</organism>
<feature type="transmembrane region" description="Helical" evidence="1">
    <location>
        <begin position="172"/>
        <end position="195"/>
    </location>
</feature>
<keyword evidence="1" id="KW-0812">Transmembrane</keyword>
<dbReference type="Proteomes" id="UP001151760">
    <property type="component" value="Unassembled WGS sequence"/>
</dbReference>
<evidence type="ECO:0000313" key="2">
    <source>
        <dbReference type="EMBL" id="GJT09511.1"/>
    </source>
</evidence>
<sequence length="353" mass="38421">MLGGGDELRDSRDQRGRLVFKGWLSKGTGGGGDIEDIARGMDIYSSWGDTVMSGYSGDDMGGVWRCDSGDEELVGEWVDSWEDIYLEIGSRYYGVVSDYLSGVGYRDLVVWGLAEYIYVRDFSVRGGSMTRLGFVSGCITSCQSVGACMYPAGPRGGVDTFWMGWVGGGGVFGGGVWCGGVVGGVVWWVVYSVWLMRGRLTLIRRECTRMEYALVVRFWGLGWFVGGRKGDDRLGVTDAHAWWEVLCVAPCGGGEGIMCFIWGVAKWGLVWVLDGFGAMGEDWGGRGVSGGCVYWGVWCGVPLSMSDVVRRSGGGMVYFVDGARADGVETNLMTDFVRIALLKLEIHSLMIQT</sequence>
<gene>
    <name evidence="2" type="ORF">Tco_0856553</name>
</gene>
<reference evidence="2" key="1">
    <citation type="journal article" date="2022" name="Int. J. Mol. Sci.">
        <title>Draft Genome of Tanacetum Coccineum: Genomic Comparison of Closely Related Tanacetum-Family Plants.</title>
        <authorList>
            <person name="Yamashiro T."/>
            <person name="Shiraishi A."/>
            <person name="Nakayama K."/>
            <person name="Satake H."/>
        </authorList>
    </citation>
    <scope>NUCLEOTIDE SEQUENCE</scope>
</reference>